<feature type="compositionally biased region" description="Polar residues" evidence="3">
    <location>
        <begin position="95"/>
        <end position="104"/>
    </location>
</feature>
<evidence type="ECO:0000313" key="4">
    <source>
        <dbReference type="EMBL" id="KAK9007212.1"/>
    </source>
</evidence>
<dbReference type="Proteomes" id="UP001396334">
    <property type="component" value="Unassembled WGS sequence"/>
</dbReference>
<keyword evidence="2" id="KW-0539">Nucleus</keyword>
<organism evidence="4 5">
    <name type="scientific">Hibiscus sabdariffa</name>
    <name type="common">roselle</name>
    <dbReference type="NCBI Taxonomy" id="183260"/>
    <lineage>
        <taxon>Eukaryota</taxon>
        <taxon>Viridiplantae</taxon>
        <taxon>Streptophyta</taxon>
        <taxon>Embryophyta</taxon>
        <taxon>Tracheophyta</taxon>
        <taxon>Spermatophyta</taxon>
        <taxon>Magnoliopsida</taxon>
        <taxon>eudicotyledons</taxon>
        <taxon>Gunneridae</taxon>
        <taxon>Pentapetalae</taxon>
        <taxon>rosids</taxon>
        <taxon>malvids</taxon>
        <taxon>Malvales</taxon>
        <taxon>Malvaceae</taxon>
        <taxon>Malvoideae</taxon>
        <taxon>Hibiscus</taxon>
    </lineage>
</organism>
<evidence type="ECO:0000256" key="3">
    <source>
        <dbReference type="SAM" id="MobiDB-lite"/>
    </source>
</evidence>
<feature type="region of interest" description="Disordered" evidence="3">
    <location>
        <begin position="19"/>
        <end position="57"/>
    </location>
</feature>
<sequence length="118" mass="12928">MGEAATHILEELNVKSNHNESISLGHNSSENSHPAISSSDLVEDDATSSHSHLMPQLPLRRGLSKYYEGKSQSFYNIGSVRSVEELAKKVVNPKMKSSSKTYTRGNKFGPKPTISKKG</sequence>
<dbReference type="InterPro" id="IPR051992">
    <property type="entry name" value="OxStress_Response_Reg"/>
</dbReference>
<name>A0ABR2R2N5_9ROSI</name>
<comment type="subcellular location">
    <subcellularLocation>
        <location evidence="1">Nucleus</location>
    </subcellularLocation>
</comment>
<protein>
    <submittedName>
        <fullName evidence="4">Uncharacterized protein</fullName>
    </submittedName>
</protein>
<gene>
    <name evidence="4" type="ORF">V6N11_051042</name>
</gene>
<evidence type="ECO:0000256" key="1">
    <source>
        <dbReference type="ARBA" id="ARBA00004123"/>
    </source>
</evidence>
<evidence type="ECO:0000313" key="5">
    <source>
        <dbReference type="Proteomes" id="UP001396334"/>
    </source>
</evidence>
<keyword evidence="5" id="KW-1185">Reference proteome</keyword>
<proteinExistence type="predicted"/>
<dbReference type="EMBL" id="JBBPBN010000027">
    <property type="protein sequence ID" value="KAK9007212.1"/>
    <property type="molecule type" value="Genomic_DNA"/>
</dbReference>
<evidence type="ECO:0000256" key="2">
    <source>
        <dbReference type="ARBA" id="ARBA00023242"/>
    </source>
</evidence>
<accession>A0ABR2R2N5</accession>
<dbReference type="PANTHER" id="PTHR33172">
    <property type="entry name" value="OS08G0516900 PROTEIN"/>
    <property type="match status" value="1"/>
</dbReference>
<dbReference type="PANTHER" id="PTHR33172:SF99">
    <property type="entry name" value="COLD INDUCED PROTEIN-LIKE"/>
    <property type="match status" value="1"/>
</dbReference>
<feature type="compositionally biased region" description="Polar residues" evidence="3">
    <location>
        <begin position="19"/>
        <end position="40"/>
    </location>
</feature>
<comment type="caution">
    <text evidence="4">The sequence shown here is derived from an EMBL/GenBank/DDBJ whole genome shotgun (WGS) entry which is preliminary data.</text>
</comment>
<reference evidence="4 5" key="1">
    <citation type="journal article" date="2024" name="G3 (Bethesda)">
        <title>Genome assembly of Hibiscus sabdariffa L. provides insights into metabolisms of medicinal natural products.</title>
        <authorList>
            <person name="Kim T."/>
        </authorList>
    </citation>
    <scope>NUCLEOTIDE SEQUENCE [LARGE SCALE GENOMIC DNA]</scope>
    <source>
        <strain evidence="4">TK-2024</strain>
        <tissue evidence="4">Old leaves</tissue>
    </source>
</reference>
<feature type="region of interest" description="Disordered" evidence="3">
    <location>
        <begin position="92"/>
        <end position="118"/>
    </location>
</feature>